<dbReference type="OrthoDB" id="1667587at2759"/>
<dbReference type="InParanoid" id="C1E0Y2"/>
<dbReference type="FunCoup" id="C1E0Y2">
    <property type="interactions" value="1892"/>
</dbReference>
<dbReference type="eggNOG" id="KOG2111">
    <property type="taxonomic scope" value="Eukaryota"/>
</dbReference>
<keyword evidence="2" id="KW-0853">WD repeat</keyword>
<evidence type="ECO:0000313" key="6">
    <source>
        <dbReference type="Proteomes" id="UP000002009"/>
    </source>
</evidence>
<evidence type="ECO:0000256" key="1">
    <source>
        <dbReference type="ARBA" id="ARBA00004623"/>
    </source>
</evidence>
<dbReference type="InterPro" id="IPR048720">
    <property type="entry name" value="PROPPIN"/>
</dbReference>
<dbReference type="PANTHER" id="PTHR11227">
    <property type="entry name" value="WD-REPEAT PROTEIN INTERACTING WITH PHOSPHOINOSIDES WIPI -RELATED"/>
    <property type="match status" value="1"/>
</dbReference>
<reference evidence="5 6" key="1">
    <citation type="journal article" date="2009" name="Science">
        <title>Green evolution and dynamic adaptations revealed by genomes of the marine picoeukaryotes Micromonas.</title>
        <authorList>
            <person name="Worden A.Z."/>
            <person name="Lee J.H."/>
            <person name="Mock T."/>
            <person name="Rouze P."/>
            <person name="Simmons M.P."/>
            <person name="Aerts A.L."/>
            <person name="Allen A.E."/>
            <person name="Cuvelier M.L."/>
            <person name="Derelle E."/>
            <person name="Everett M.V."/>
            <person name="Foulon E."/>
            <person name="Grimwood J."/>
            <person name="Gundlach H."/>
            <person name="Henrissat B."/>
            <person name="Napoli C."/>
            <person name="McDonald S.M."/>
            <person name="Parker M.S."/>
            <person name="Rombauts S."/>
            <person name="Salamov A."/>
            <person name="Von Dassow P."/>
            <person name="Badger J.H."/>
            <person name="Coutinho P.M."/>
            <person name="Demir E."/>
            <person name="Dubchak I."/>
            <person name="Gentemann C."/>
            <person name="Eikrem W."/>
            <person name="Gready J.E."/>
            <person name="John U."/>
            <person name="Lanier W."/>
            <person name="Lindquist E.A."/>
            <person name="Lucas S."/>
            <person name="Mayer K.F."/>
            <person name="Moreau H."/>
            <person name="Not F."/>
            <person name="Otillar R."/>
            <person name="Panaud O."/>
            <person name="Pangilinan J."/>
            <person name="Paulsen I."/>
            <person name="Piegu B."/>
            <person name="Poliakov A."/>
            <person name="Robbens S."/>
            <person name="Schmutz J."/>
            <person name="Toulza E."/>
            <person name="Wyss T."/>
            <person name="Zelensky A."/>
            <person name="Zhou K."/>
            <person name="Armbrust E.V."/>
            <person name="Bhattacharya D."/>
            <person name="Goodenough U.W."/>
            <person name="Van de Peer Y."/>
            <person name="Grigoriev I.V."/>
        </authorList>
    </citation>
    <scope>NUCLEOTIDE SEQUENCE [LARGE SCALE GENOMIC DNA]</scope>
    <source>
        <strain evidence="6">RCC299 / NOUM17</strain>
    </source>
</reference>
<dbReference type="InterPro" id="IPR001680">
    <property type="entry name" value="WD40_rpt"/>
</dbReference>
<dbReference type="InterPro" id="IPR036322">
    <property type="entry name" value="WD40_repeat_dom_sf"/>
</dbReference>
<dbReference type="Proteomes" id="UP000002009">
    <property type="component" value="Chromosome 3"/>
</dbReference>
<dbReference type="SUPFAM" id="SSF50978">
    <property type="entry name" value="WD40 repeat-like"/>
    <property type="match status" value="1"/>
</dbReference>
<keyword evidence="3" id="KW-0677">Repeat</keyword>
<evidence type="ECO:0000256" key="3">
    <source>
        <dbReference type="ARBA" id="ARBA00022737"/>
    </source>
</evidence>
<dbReference type="Pfam" id="PF21032">
    <property type="entry name" value="PROPPIN"/>
    <property type="match status" value="1"/>
</dbReference>
<evidence type="ECO:0000256" key="4">
    <source>
        <dbReference type="ARBA" id="ARBA00025740"/>
    </source>
</evidence>
<dbReference type="GeneID" id="8242014"/>
<sequence>MSASAPFGSAKRTEELLSLSFNQDSGCFACGTDGGFRIYNCDPFKETFRRRFDSGGIGQVEMLFRCNILALVGGGRSPRFSPNKVMIWDDHQSRCIGELSFRVEVRAVRLRRDRVVVVLEHKIYVYNFADLKILHQTDTVANPLGLCALSPTQDSTVMACPGLNKGQVRVELYDLGVTKFISAHDGELAQLQLTLDGALLATASEKGTLIRVYDTASATLMHEFRRGADRATVYSIAFAPGKDFLAVSSDKGTVHVYVVPERASGSNQEGGVVDAKAAFSFVKGFLPKYFSSEWSLAQFKLPDFTRSLVAFGPEPNTLIVVTVEGTYYKVGFDPKSGGACAQVAFSRFLKTAEEEEEGGWGAVRDVR</sequence>
<evidence type="ECO:0000313" key="5">
    <source>
        <dbReference type="EMBL" id="ACO61635.1"/>
    </source>
</evidence>
<dbReference type="SMART" id="SM00320">
    <property type="entry name" value="WD40"/>
    <property type="match status" value="3"/>
</dbReference>
<organism evidence="5 6">
    <name type="scientific">Micromonas commoda (strain RCC299 / NOUM17 / CCMP2709)</name>
    <name type="common">Picoplanktonic green alga</name>
    <dbReference type="NCBI Taxonomy" id="296587"/>
    <lineage>
        <taxon>Eukaryota</taxon>
        <taxon>Viridiplantae</taxon>
        <taxon>Chlorophyta</taxon>
        <taxon>Mamiellophyceae</taxon>
        <taxon>Mamiellales</taxon>
        <taxon>Mamiellaceae</taxon>
        <taxon>Micromonas</taxon>
    </lineage>
</organism>
<evidence type="ECO:0000256" key="2">
    <source>
        <dbReference type="ARBA" id="ARBA00022574"/>
    </source>
</evidence>
<comment type="subcellular location">
    <subcellularLocation>
        <location evidence="1">Preautophagosomal structure membrane</location>
        <topology evidence="1">Peripheral membrane protein</topology>
    </subcellularLocation>
</comment>
<dbReference type="InterPro" id="IPR015943">
    <property type="entry name" value="WD40/YVTN_repeat-like_dom_sf"/>
</dbReference>
<dbReference type="AlphaFoldDB" id="C1E0Y2"/>
<keyword evidence="6" id="KW-1185">Reference proteome</keyword>
<proteinExistence type="inferred from homology"/>
<dbReference type="GO" id="GO:0034045">
    <property type="term" value="C:phagophore assembly site membrane"/>
    <property type="evidence" value="ECO:0007669"/>
    <property type="project" value="UniProtKB-SubCell"/>
</dbReference>
<dbReference type="KEGG" id="mis:MICPUN_97114"/>
<accession>C1E0Y2</accession>
<dbReference type="Gene3D" id="2.130.10.10">
    <property type="entry name" value="YVTN repeat-like/Quinoprotein amine dehydrogenase"/>
    <property type="match status" value="1"/>
</dbReference>
<dbReference type="OMA" id="KYPPNKX"/>
<protein>
    <submittedName>
        <fullName evidence="5">Uncharacterized protein</fullName>
    </submittedName>
</protein>
<dbReference type="STRING" id="296587.C1E0Y2"/>
<comment type="similarity">
    <text evidence="4">Belongs to the WD repeat PROPPIN family.</text>
</comment>
<name>C1E0Y2_MICCC</name>
<gene>
    <name evidence="5" type="ORF">MICPUN_97114</name>
</gene>
<dbReference type="RefSeq" id="XP_002500377.1">
    <property type="nucleotide sequence ID" value="XM_002500331.1"/>
</dbReference>
<dbReference type="EMBL" id="CP001324">
    <property type="protein sequence ID" value="ACO61635.1"/>
    <property type="molecule type" value="Genomic_DNA"/>
</dbReference>